<name>A0ABQ5TH80_9BACI</name>
<organism evidence="1 2">
    <name type="scientific">Oceanobacillus kimchii</name>
    <dbReference type="NCBI Taxonomy" id="746691"/>
    <lineage>
        <taxon>Bacteria</taxon>
        <taxon>Bacillati</taxon>
        <taxon>Bacillota</taxon>
        <taxon>Bacilli</taxon>
        <taxon>Bacillales</taxon>
        <taxon>Bacillaceae</taxon>
        <taxon>Oceanobacillus</taxon>
    </lineage>
</organism>
<comment type="caution">
    <text evidence="1">The sequence shown here is derived from an EMBL/GenBank/DDBJ whole genome shotgun (WGS) entry which is preliminary data.</text>
</comment>
<gene>
    <name evidence="1" type="ORF">MACH08_20150</name>
</gene>
<sequence length="131" mass="15139">MAKKKILYPIVKETTYYDDSEWNTNRGVAGTPDRVKDSLISYDGFLGDNVELVENRVFKEVLTYDGYGRGRSSAVFYFKDSTGATYQMFMTDMDDLLKHKSIMDQKISGEWTYQKRGKNFGIRLADSELKK</sequence>
<keyword evidence="2" id="KW-1185">Reference proteome</keyword>
<dbReference type="RefSeq" id="WP_317958107.1">
    <property type="nucleotide sequence ID" value="NZ_BSKO01000001.1"/>
</dbReference>
<accession>A0ABQ5TH80</accession>
<evidence type="ECO:0000313" key="1">
    <source>
        <dbReference type="EMBL" id="GLO66231.1"/>
    </source>
</evidence>
<reference evidence="1 2" key="1">
    <citation type="submission" date="2023-02" db="EMBL/GenBank/DDBJ databases">
        <title>Oceanobacillus kimchii IFOP_LL358 isolated form Alexandrium catenella lab strain.</title>
        <authorList>
            <person name="Gajardo G."/>
            <person name="Ueki S."/>
            <person name="Maruyama F."/>
        </authorList>
    </citation>
    <scope>NUCLEOTIDE SEQUENCE [LARGE SCALE GENOMIC DNA]</scope>
    <source>
        <strain evidence="1 2">IFOP_LL358</strain>
    </source>
</reference>
<dbReference type="EMBL" id="BSKO01000001">
    <property type="protein sequence ID" value="GLO66231.1"/>
    <property type="molecule type" value="Genomic_DNA"/>
</dbReference>
<evidence type="ECO:0000313" key="2">
    <source>
        <dbReference type="Proteomes" id="UP001275436"/>
    </source>
</evidence>
<protein>
    <submittedName>
        <fullName evidence="1">Uncharacterized protein</fullName>
    </submittedName>
</protein>
<dbReference type="Proteomes" id="UP001275436">
    <property type="component" value="Unassembled WGS sequence"/>
</dbReference>
<proteinExistence type="predicted"/>